<keyword evidence="11 15" id="KW-0413">Isomerase</keyword>
<keyword evidence="6 15" id="KW-0547">Nucleotide-binding</keyword>
<dbReference type="KEGG" id="vg:1460793"/>
<feature type="modified residue" description="Phosphoserine; by host" evidence="15">
    <location>
        <position position="98"/>
    </location>
</feature>
<evidence type="ECO:0000256" key="4">
    <source>
        <dbReference type="ARBA" id="ARBA00022562"/>
    </source>
</evidence>
<keyword evidence="2 15" id="KW-0244">Early protein</keyword>
<feature type="modified residue" description="Phosphoserine; by host" evidence="15">
    <location>
        <position position="82"/>
    </location>
</feature>
<keyword evidence="10 15" id="KW-0238">DNA-binding</keyword>
<dbReference type="GO" id="GO:0005524">
    <property type="term" value="F:ATP binding"/>
    <property type="evidence" value="ECO:0007669"/>
    <property type="project" value="UniProtKB-UniRule"/>
</dbReference>
<dbReference type="GO" id="GO:0043138">
    <property type="term" value="F:3'-5' DNA helicase activity"/>
    <property type="evidence" value="ECO:0007669"/>
    <property type="project" value="UniProtKB-UniRule"/>
</dbReference>
<comment type="catalytic activity">
    <reaction evidence="13 15 16">
        <text>ATP + H2O = ADP + phosphate + H(+)</text>
        <dbReference type="Rhea" id="RHEA:13065"/>
        <dbReference type="ChEBI" id="CHEBI:15377"/>
        <dbReference type="ChEBI" id="CHEBI:15378"/>
        <dbReference type="ChEBI" id="CHEBI:30616"/>
        <dbReference type="ChEBI" id="CHEBI:43474"/>
        <dbReference type="ChEBI" id="CHEBI:456216"/>
        <dbReference type="EC" id="5.6.2.4"/>
    </reaction>
</comment>
<dbReference type="RefSeq" id="NP_057843.1">
    <property type="nucleotide sequence ID" value="NC_002232.1"/>
</dbReference>
<keyword evidence="8 15" id="KW-0347">Helicase</keyword>
<dbReference type="InterPro" id="IPR037102">
    <property type="entry name" value="Znf_lg_T-Ag_D1_dom_sf"/>
</dbReference>
<sequence>MAEGTDPLEGSSGWFLVTEADCVDGVPDFDDEFEELFEGDTIGDLIDNTDQAQGNSLELFHQQETAEVLAEIAQLKRKYCDSPEKNKTETERNVNALSPRMQSVSLTGKKDSVKKRLFGLGNEAVSLNGASQQVESGLGTGQSLNSSARETITDSLSSVTSVFTQSSSRIAQLAIFKEAHTVSFAELTRPFKSDKTVCGDWVAGISGVHCALGDSLKTSLRSHCMFFLYDLNYAANNSTSILLLLRFKSQKSRDTVTSLLKQLLGVDHIQVMLDPPKTRSVPAALFWYKRAMVTAVESFGPFPEWITQQTQVNHQMAQEKQFELSTMIQWAYDNHITEESKIAYQYALLADSDENAKAFLASNAQAKYVKDCAAMVRLYFRAEMQEMSISAWIHYRLQKVDGAGDWKEIVRFLRFQGIEYIPFMISMKKFLKGTPKKNCIVIYGPPNSGKSYFCMSLLRLMGGKVISFANSKSHFWLQPLADAKIGLLDDATKPCWDFIDTYLRNALDGNPISVDCKHRAPTELKCPPLLVTTNVDVMGDDRWMYLHSRIVFLRFMNKMPLKSDGTPGYNLDDKNWKSFFTRFWETLELSDQEEEGDDGNPQPTLRLCARTASQSL</sequence>
<evidence type="ECO:0000256" key="16">
    <source>
        <dbReference type="PIRNR" id="PIRNR003383"/>
    </source>
</evidence>
<dbReference type="InterPro" id="IPR001177">
    <property type="entry name" value="PPV_DNA_helicase_E1_C"/>
</dbReference>
<dbReference type="PIRSF" id="PIRSF003383">
    <property type="entry name" value="Rep_E1_papillomaV"/>
    <property type="match status" value="1"/>
</dbReference>
<comment type="function">
    <text evidence="16">ATP-dependent DNA helicase required for initiation of viral DNA replication. It forms a complex with the viral E2 protein. The E1-E2 complex binds to the replication origin which contains binding sites for both proteins.</text>
</comment>
<evidence type="ECO:0000313" key="19">
    <source>
        <dbReference type="EMBL" id="AAF67124.1"/>
    </source>
</evidence>
<evidence type="ECO:0000256" key="11">
    <source>
        <dbReference type="ARBA" id="ARBA00023235"/>
    </source>
</evidence>
<evidence type="ECO:0000256" key="13">
    <source>
        <dbReference type="ARBA" id="ARBA00048988"/>
    </source>
</evidence>
<comment type="subunit">
    <text evidence="15">Can form hexamers. Interacts with E2 protein; this interaction increases E1 DNA binding specificity. Interacts with host DNA polymerase subunit POLA2. Interacts with host single stranded DNA-binding protein RPA1. Interacts with host TOP1; this interaction stimulates the enzymatic activity of TOP1.</text>
</comment>
<evidence type="ECO:0000259" key="18">
    <source>
        <dbReference type="PROSITE" id="PS51206"/>
    </source>
</evidence>
<dbReference type="InterPro" id="IPR046832">
    <property type="entry name" value="PPV_E1_DBD"/>
</dbReference>
<dbReference type="GO" id="GO:0003677">
    <property type="term" value="F:DNA binding"/>
    <property type="evidence" value="ECO:0007669"/>
    <property type="project" value="UniProtKB-UniRule"/>
</dbReference>
<dbReference type="Pfam" id="PF00519">
    <property type="entry name" value="PPV_E1_C"/>
    <property type="match status" value="1"/>
</dbReference>
<evidence type="ECO:0000256" key="12">
    <source>
        <dbReference type="ARBA" id="ARBA00034617"/>
    </source>
</evidence>
<keyword evidence="15" id="KW-1017">Isopeptide bond</keyword>
<dbReference type="InterPro" id="IPR027417">
    <property type="entry name" value="P-loop_NTPase"/>
</dbReference>
<dbReference type="SUPFAM" id="SSF52540">
    <property type="entry name" value="P-loop containing nucleoside triphosphate hydrolases"/>
    <property type="match status" value="1"/>
</dbReference>
<comment type="PTM">
    <text evidence="15">Phosphorylated.</text>
</comment>
<dbReference type="Gene3D" id="3.40.1310.10">
    <property type="match status" value="1"/>
</dbReference>
<keyword evidence="3 15" id="KW-0597">Phosphoprotein</keyword>
<feature type="domain" description="SF3 helicase" evidence="18">
    <location>
        <begin position="418"/>
        <end position="568"/>
    </location>
</feature>
<evidence type="ECO:0000256" key="17">
    <source>
        <dbReference type="SAM" id="MobiDB-lite"/>
    </source>
</evidence>
<comment type="PTM">
    <text evidence="15">Sumoylated.</text>
</comment>
<comment type="catalytic activity">
    <reaction evidence="12 15">
        <text>Couples ATP hydrolysis with the unwinding of duplex DNA by translocating in the 3'-5' direction.</text>
        <dbReference type="EC" id="5.6.2.4"/>
    </reaction>
</comment>
<keyword evidence="20" id="KW-1185">Reference proteome</keyword>
<comment type="function">
    <text evidence="14 15">ATP-dependent DNA 3'-5' helicase required for initiation of viral DNA replication. It forms a complex with the viral E2 protein. The E1-E2 complex binds to the replication origin which contains binding sites for both proteins. During the initial step, a dimer of E1 interacts with a dimer of protein E2 leading to a complex that binds the viral origin of replication with high specificity. Then, a second dimer of E1 displaces the E2 dimer in an ATP-dependent manner to form the E1 tetramer. Following this, two E1 monomers are added to each half of the site, which results in the formation of two E1 trimers on the viral ori. Subsequently, two hexamers will be created. The double hexamer acts as a bi-directional helicase machinery and unwinds the viral DNA and then recruits the host DNA polymerase to start replication.</text>
</comment>
<comment type="subcellular location">
    <subcellularLocation>
        <location evidence="1 15">Host nucleus</location>
    </subcellularLocation>
</comment>
<accession>Q9J029</accession>
<evidence type="ECO:0000256" key="9">
    <source>
        <dbReference type="ARBA" id="ARBA00022840"/>
    </source>
</evidence>
<dbReference type="InterPro" id="IPR014000">
    <property type="entry name" value="PPV_DNA_helicase_E1_N"/>
</dbReference>
<keyword evidence="7 15" id="KW-0378">Hydrolase</keyword>
<dbReference type="InterPro" id="IPR046935">
    <property type="entry name" value="PPV_E1_DBD_sf"/>
</dbReference>
<evidence type="ECO:0000256" key="6">
    <source>
        <dbReference type="ARBA" id="ARBA00022741"/>
    </source>
</evidence>
<protein>
    <recommendedName>
        <fullName evidence="15 16">Replication protein E1</fullName>
        <ecNumber evidence="15 16">5.6.2.4</ecNumber>
    </recommendedName>
    <alternativeName>
        <fullName evidence="15">ATP-dependent helicase E1</fullName>
    </alternativeName>
    <alternativeName>
        <fullName evidence="15">DNA 3'-5' helicase E1</fullName>
    </alternativeName>
</protein>
<evidence type="ECO:0000256" key="14">
    <source>
        <dbReference type="ARBA" id="ARBA00093297"/>
    </source>
</evidence>
<evidence type="ECO:0000256" key="1">
    <source>
        <dbReference type="ARBA" id="ARBA00004147"/>
    </source>
</evidence>
<organism evidence="19 20">
    <name type="scientific">Oryctolagus cuniculus papillomavirus 1</name>
    <dbReference type="NCBI Taxonomy" id="2772507"/>
    <lineage>
        <taxon>Viruses</taxon>
        <taxon>Monodnaviria</taxon>
        <taxon>Shotokuvirae</taxon>
        <taxon>Cossaviricota</taxon>
        <taxon>Papovaviricetes</taxon>
        <taxon>Zurhausenvirales</taxon>
        <taxon>Papillomaviridae</taxon>
        <taxon>Firstpapillomavirinae</taxon>
        <taxon>Kappapapillomavirus</taxon>
        <taxon>Kappapapillomavirus 1</taxon>
    </lineage>
</organism>
<keyword evidence="15" id="KW-0832">Ubl conjugation</keyword>
<evidence type="ECO:0000256" key="3">
    <source>
        <dbReference type="ARBA" id="ARBA00022553"/>
    </source>
</evidence>
<dbReference type="Gene3D" id="3.40.50.300">
    <property type="entry name" value="P-loop containing nucleotide triphosphate hydrolases"/>
    <property type="match status" value="1"/>
</dbReference>
<dbReference type="HAMAP" id="MF_04000">
    <property type="entry name" value="PPV_E1"/>
    <property type="match status" value="1"/>
</dbReference>
<evidence type="ECO:0000256" key="2">
    <source>
        <dbReference type="ARBA" id="ARBA00022518"/>
    </source>
</evidence>
<evidence type="ECO:0000313" key="20">
    <source>
        <dbReference type="Proteomes" id="UP000101963"/>
    </source>
</evidence>
<dbReference type="GO" id="GO:0006260">
    <property type="term" value="P:DNA replication"/>
    <property type="evidence" value="ECO:0007669"/>
    <property type="project" value="UniProtKB-UniRule"/>
</dbReference>
<name>Q9J029_9PAPI</name>
<dbReference type="PROSITE" id="PS51206">
    <property type="entry name" value="SF3_HELICASE_1"/>
    <property type="match status" value="1"/>
</dbReference>
<dbReference type="GO" id="GO:0042025">
    <property type="term" value="C:host cell nucleus"/>
    <property type="evidence" value="ECO:0007669"/>
    <property type="project" value="UniProtKB-SubCell"/>
</dbReference>
<keyword evidence="9 15" id="KW-0067">ATP-binding</keyword>
<dbReference type="InterPro" id="IPR014015">
    <property type="entry name" value="Helicase_SF3_DNA-vir"/>
</dbReference>
<dbReference type="EMBL" id="AF227240">
    <property type="protein sequence ID" value="AAF67124.1"/>
    <property type="molecule type" value="Genomic_DNA"/>
</dbReference>
<comment type="similarity">
    <text evidence="15 16">Belongs to the papillomaviridae E1 protein family.</text>
</comment>
<evidence type="ECO:0000256" key="10">
    <source>
        <dbReference type="ARBA" id="ARBA00023125"/>
    </source>
</evidence>
<dbReference type="InterPro" id="IPR016393">
    <property type="entry name" value="Rep_E1_papillomaV"/>
</dbReference>
<keyword evidence="5 15" id="KW-0235">DNA replication</keyword>
<dbReference type="Proteomes" id="UP000101963">
    <property type="component" value="Segment"/>
</dbReference>
<feature type="binding site" evidence="15">
    <location>
        <begin position="444"/>
        <end position="451"/>
    </location>
    <ligand>
        <name>ATP</name>
        <dbReference type="ChEBI" id="CHEBI:30616"/>
    </ligand>
</feature>
<dbReference type="Gene3D" id="1.10.10.510">
    <property type="entry name" value="Zinc finger, large T-antigen D1 domain"/>
    <property type="match status" value="1"/>
</dbReference>
<reference evidence="19 20" key="1">
    <citation type="journal article" date="2000" name="Virology">
        <title>Rabbit oral papillomavirus complete genome sequence and immunity following genital infection.</title>
        <authorList>
            <person name="Christensen N.D."/>
            <person name="Cladel N.M."/>
            <person name="Reed C.A."/>
            <person name="Han R."/>
        </authorList>
    </citation>
    <scope>NUCLEOTIDE SEQUENCE [LARGE SCALE GENOMIC DNA]</scope>
</reference>
<dbReference type="EC" id="5.6.2.4" evidence="15 16"/>
<feature type="region of interest" description="Disordered" evidence="17">
    <location>
        <begin position="590"/>
        <end position="616"/>
    </location>
</feature>
<evidence type="ECO:0000256" key="15">
    <source>
        <dbReference type="HAMAP-Rule" id="MF_04000"/>
    </source>
</evidence>
<evidence type="ECO:0000256" key="7">
    <source>
        <dbReference type="ARBA" id="ARBA00022801"/>
    </source>
</evidence>
<dbReference type="Pfam" id="PF00524">
    <property type="entry name" value="PPV_E1_N"/>
    <property type="match status" value="1"/>
</dbReference>
<proteinExistence type="inferred from homology"/>
<comment type="caution">
    <text evidence="15">Lacks conserved residue(s) required for the propagation of feature annotation.</text>
</comment>
<feature type="cross-link" description="Glycyl lysine isopeptide (Lys-Gly) (interchain with G-Cter in SUMO)" evidence="15">
    <location>
        <position position="525"/>
    </location>
</feature>
<dbReference type="SUPFAM" id="SSF55464">
    <property type="entry name" value="Origin of replication-binding domain, RBD-like"/>
    <property type="match status" value="1"/>
</dbReference>
<evidence type="ECO:0000256" key="5">
    <source>
        <dbReference type="ARBA" id="ARBA00022705"/>
    </source>
</evidence>
<evidence type="ECO:0000256" key="8">
    <source>
        <dbReference type="ARBA" id="ARBA00022806"/>
    </source>
</evidence>
<gene>
    <name evidence="15" type="primary">E1</name>
</gene>
<feature type="short sequence motif" description="Nuclear localization signal" evidence="15">
    <location>
        <begin position="76"/>
        <end position="78"/>
    </location>
</feature>
<dbReference type="GO" id="GO:0016887">
    <property type="term" value="F:ATP hydrolysis activity"/>
    <property type="evidence" value="ECO:0007669"/>
    <property type="project" value="RHEA"/>
</dbReference>
<dbReference type="Pfam" id="PF20450">
    <property type="entry name" value="PPV_E1_DBD"/>
    <property type="match status" value="1"/>
</dbReference>
<keyword evidence="4 15" id="KW-1048">Host nucleus</keyword>